<evidence type="ECO:0000313" key="3">
    <source>
        <dbReference type="Proteomes" id="UP001283691"/>
    </source>
</evidence>
<reference evidence="2" key="2">
    <citation type="submission" date="2023-07" db="EMBL/GenBank/DDBJ databases">
        <authorList>
            <person name="Zhang M."/>
            <person name="Zhou G."/>
        </authorList>
    </citation>
    <scope>NUCLEOTIDE SEQUENCE</scope>
    <source>
        <strain evidence="2">BJSY19SF1-2</strain>
    </source>
</reference>
<dbReference type="GO" id="GO:0008757">
    <property type="term" value="F:S-adenosylmethionine-dependent methyltransferase activity"/>
    <property type="evidence" value="ECO:0007669"/>
    <property type="project" value="InterPro"/>
</dbReference>
<comment type="caution">
    <text evidence="2">The sequence shown here is derived from an EMBL/GenBank/DDBJ whole genome shotgun (WGS) entry which is preliminary data.</text>
</comment>
<dbReference type="RefSeq" id="WP_319047823.1">
    <property type="nucleotide sequence ID" value="NZ_JAUQUR010000002.1"/>
</dbReference>
<keyword evidence="2" id="KW-0489">Methyltransferase</keyword>
<dbReference type="Proteomes" id="UP001283691">
    <property type="component" value="Unassembled WGS sequence"/>
</dbReference>
<proteinExistence type="predicted"/>
<organism evidence="2 3">
    <name type="scientific">Aliarcobacter skirrowii</name>
    <dbReference type="NCBI Taxonomy" id="28200"/>
    <lineage>
        <taxon>Bacteria</taxon>
        <taxon>Pseudomonadati</taxon>
        <taxon>Campylobacterota</taxon>
        <taxon>Epsilonproteobacteria</taxon>
        <taxon>Campylobacterales</taxon>
        <taxon>Arcobacteraceae</taxon>
        <taxon>Aliarcobacter</taxon>
    </lineage>
</organism>
<dbReference type="Gene3D" id="3.40.50.150">
    <property type="entry name" value="Vaccinia Virus protein VP39"/>
    <property type="match status" value="1"/>
</dbReference>
<dbReference type="CDD" id="cd02440">
    <property type="entry name" value="AdoMet_MTases"/>
    <property type="match status" value="1"/>
</dbReference>
<feature type="domain" description="Methyltransferase type 11" evidence="1">
    <location>
        <begin position="42"/>
        <end position="126"/>
    </location>
</feature>
<sequence length="235" mass="27774">MNKEILRKDKSSLSLWNPDYVLEKNTLDFIKRNILKSYDVILDYGCGNSPYENLFTYNKYIKADISQNSKQTVELLLNNNSFEKLPLENNSIDLIICMDVLEHSGNFDKILKDFYRVLKPNGQLFISLPFLYREHEMPNDLYRYTSSFIEKESVDLGFKICEIKKMGGVYYVIYSLWMESIIKSGERIEANLLNKITRKIFNKMFLPIFNKFVFNKNVNLNDSVYHHILVKLIKD</sequence>
<evidence type="ECO:0000313" key="2">
    <source>
        <dbReference type="EMBL" id="MDX4069031.1"/>
    </source>
</evidence>
<reference evidence="2" key="1">
    <citation type="journal article" date="2023" name="Front. Microbiol.">
        <title>Genomic diversity and taxonomic marker for Arcobacter species.</title>
        <authorList>
            <person name="Zhou G."/>
            <person name="Gu Y."/>
            <person name="Wang H."/>
            <person name="Chen X."/>
            <person name="Zhang X."/>
            <person name="Shao Z."/>
            <person name="Yan X."/>
            <person name="Zhang J."/>
            <person name="Zhang M."/>
        </authorList>
    </citation>
    <scope>NUCLEOTIDE SEQUENCE</scope>
    <source>
        <strain evidence="2">BJSY19SF1-2</strain>
    </source>
</reference>
<dbReference type="EMBL" id="JAUQUR010000002">
    <property type="protein sequence ID" value="MDX4069031.1"/>
    <property type="molecule type" value="Genomic_DNA"/>
</dbReference>
<dbReference type="SUPFAM" id="SSF53335">
    <property type="entry name" value="S-adenosyl-L-methionine-dependent methyltransferases"/>
    <property type="match status" value="1"/>
</dbReference>
<dbReference type="AlphaFoldDB" id="A0AAW9D9Z4"/>
<name>A0AAW9D9Z4_9BACT</name>
<evidence type="ECO:0000259" key="1">
    <source>
        <dbReference type="Pfam" id="PF08241"/>
    </source>
</evidence>
<dbReference type="Pfam" id="PF08241">
    <property type="entry name" value="Methyltransf_11"/>
    <property type="match status" value="1"/>
</dbReference>
<dbReference type="InterPro" id="IPR029063">
    <property type="entry name" value="SAM-dependent_MTases_sf"/>
</dbReference>
<protein>
    <submittedName>
        <fullName evidence="2">Class I SAM-dependent methyltransferase</fullName>
    </submittedName>
</protein>
<accession>A0AAW9D9Z4</accession>
<dbReference type="GO" id="GO:0032259">
    <property type="term" value="P:methylation"/>
    <property type="evidence" value="ECO:0007669"/>
    <property type="project" value="UniProtKB-KW"/>
</dbReference>
<keyword evidence="2" id="KW-0808">Transferase</keyword>
<gene>
    <name evidence="2" type="ORF">Q6A80_04760</name>
</gene>
<dbReference type="InterPro" id="IPR013216">
    <property type="entry name" value="Methyltransf_11"/>
</dbReference>